<dbReference type="Pfam" id="PF00156">
    <property type="entry name" value="Pribosyltran"/>
    <property type="match status" value="1"/>
</dbReference>
<dbReference type="CDD" id="cd06223">
    <property type="entry name" value="PRTases_typeI"/>
    <property type="match status" value="1"/>
</dbReference>
<evidence type="ECO:0000313" key="3">
    <source>
        <dbReference type="EMBL" id="QKF80066.1"/>
    </source>
</evidence>
<dbReference type="PANTHER" id="PTHR47505">
    <property type="entry name" value="DNA UTILIZATION PROTEIN YHGH"/>
    <property type="match status" value="1"/>
</dbReference>
<keyword evidence="3" id="KW-0328">Glycosyltransferase</keyword>
<dbReference type="InterPro" id="IPR051910">
    <property type="entry name" value="ComF/GntX_DNA_util-trans"/>
</dbReference>
<proteinExistence type="inferred from homology"/>
<dbReference type="SUPFAM" id="SSF53271">
    <property type="entry name" value="PRTase-like"/>
    <property type="match status" value="1"/>
</dbReference>
<dbReference type="KEGG" id="carm:CARM_1165"/>
<sequence>MRCFNCQGFSFASLCSACKDEFLEYSLGIRKFDNDFKVYYFYQYEQIKHLIYYKHKFQGYFVLNALAKLSFAKFKDFFNPYCKINAIALDDNTHNGYSHTAILTHHLRTKFIKPMYHTLQATSKVRYSGKSLQFRKDNKRLYKLLRYPKYPVILVDDIVTTGSSLLEAKELLEKNNIEVLFALVLANAKSDII</sequence>
<dbReference type="PANTHER" id="PTHR47505:SF1">
    <property type="entry name" value="DNA UTILIZATION PROTEIN YHGH"/>
    <property type="match status" value="1"/>
</dbReference>
<accession>A0A7L5HYM6</accession>
<organism evidence="3 4">
    <name type="scientific">Campylobacter armoricus</name>
    <dbReference type="NCBI Taxonomy" id="2505970"/>
    <lineage>
        <taxon>Bacteria</taxon>
        <taxon>Pseudomonadati</taxon>
        <taxon>Campylobacterota</taxon>
        <taxon>Epsilonproteobacteria</taxon>
        <taxon>Campylobacterales</taxon>
        <taxon>Campylobacteraceae</taxon>
        <taxon>Campylobacter</taxon>
    </lineage>
</organism>
<gene>
    <name evidence="3" type="primary">ctsW</name>
    <name evidence="3" type="ORF">CARM_1165</name>
</gene>
<evidence type="ECO:0000259" key="2">
    <source>
        <dbReference type="Pfam" id="PF00156"/>
    </source>
</evidence>
<evidence type="ECO:0000256" key="1">
    <source>
        <dbReference type="ARBA" id="ARBA00008007"/>
    </source>
</evidence>
<keyword evidence="3" id="KW-0808">Transferase</keyword>
<feature type="domain" description="Phosphoribosyltransferase" evidence="2">
    <location>
        <begin position="122"/>
        <end position="187"/>
    </location>
</feature>
<dbReference type="AlphaFoldDB" id="A0A7L5HYM6"/>
<evidence type="ECO:0000313" key="4">
    <source>
        <dbReference type="Proteomes" id="UP000509246"/>
    </source>
</evidence>
<dbReference type="RefSeq" id="WP_139426975.1">
    <property type="nucleotide sequence ID" value="NZ_CBCSFY010000013.1"/>
</dbReference>
<protein>
    <submittedName>
        <fullName evidence="3">Transformation system, predicted amidophosphoribosyltransferase CtsW</fullName>
    </submittedName>
</protein>
<dbReference type="InterPro" id="IPR000836">
    <property type="entry name" value="PRTase_dom"/>
</dbReference>
<dbReference type="InterPro" id="IPR029057">
    <property type="entry name" value="PRTase-like"/>
</dbReference>
<reference evidence="3 4" key="1">
    <citation type="submission" date="2020-05" db="EMBL/GenBank/DDBJ databases">
        <title>Complete genome sequencing of Campylobacter and Arcobacter type strains.</title>
        <authorList>
            <person name="Miller W.G."/>
            <person name="Yee E."/>
        </authorList>
    </citation>
    <scope>NUCLEOTIDE SEQUENCE [LARGE SCALE GENOMIC DNA]</scope>
    <source>
        <strain evidence="3 4">CCUG 73571</strain>
    </source>
</reference>
<dbReference type="EMBL" id="CP053825">
    <property type="protein sequence ID" value="QKF80066.1"/>
    <property type="molecule type" value="Genomic_DNA"/>
</dbReference>
<comment type="similarity">
    <text evidence="1">Belongs to the ComF/GntX family.</text>
</comment>
<dbReference type="GeneID" id="56586911"/>
<dbReference type="Gene3D" id="3.40.50.2020">
    <property type="match status" value="1"/>
</dbReference>
<dbReference type="GO" id="GO:0016757">
    <property type="term" value="F:glycosyltransferase activity"/>
    <property type="evidence" value="ECO:0007669"/>
    <property type="project" value="UniProtKB-KW"/>
</dbReference>
<keyword evidence="4" id="KW-1185">Reference proteome</keyword>
<dbReference type="Proteomes" id="UP000509246">
    <property type="component" value="Chromosome"/>
</dbReference>
<name>A0A7L5HYM6_9BACT</name>
<dbReference type="OrthoDB" id="5342812at2"/>